<keyword evidence="1" id="KW-0012">Acyltransferase</keyword>
<dbReference type="OrthoDB" id="2643438at2"/>
<proteinExistence type="predicted"/>
<accession>A0A5K1ITM4</accession>
<dbReference type="InterPro" id="IPR001451">
    <property type="entry name" value="Hexapep"/>
</dbReference>
<dbReference type="Gene3D" id="2.160.10.10">
    <property type="entry name" value="Hexapeptide repeat proteins"/>
    <property type="match status" value="1"/>
</dbReference>
<name>A0A5K1ITM4_9ACTN</name>
<protein>
    <submittedName>
        <fullName evidence="1">Galactoside O-acetyltransferase</fullName>
        <ecNumber evidence="1">2.3.1.18</ecNumber>
    </submittedName>
</protein>
<evidence type="ECO:0000313" key="1">
    <source>
        <dbReference type="EMBL" id="VWL92261.1"/>
    </source>
</evidence>
<dbReference type="GO" id="GO:0008870">
    <property type="term" value="F:galactoside O-acetyltransferase activity"/>
    <property type="evidence" value="ECO:0007669"/>
    <property type="project" value="UniProtKB-EC"/>
</dbReference>
<dbReference type="CDD" id="cd04647">
    <property type="entry name" value="LbH_MAT_like"/>
    <property type="match status" value="1"/>
</dbReference>
<dbReference type="AlphaFoldDB" id="A0A5K1ITM4"/>
<sequence>MSLFTSLAWHLKSGDKKLEQLRSRGLTIGEGCEILNGYDFGSEPYLVTLGNNVRLASGVKITTHDGGVWVLRHLYPELSDVDRFGRVTIGDNCHIGMDAMIMPGVTIGGNCIVGARSVVTHDVPDNTVVAGVPARPIGTIDRYREKHEEEFVNTKHLGFEEKRCFCERAYPA</sequence>
<evidence type="ECO:0000313" key="2">
    <source>
        <dbReference type="Proteomes" id="UP000405524"/>
    </source>
</evidence>
<dbReference type="RefSeq" id="WP_152063212.1">
    <property type="nucleotide sequence ID" value="NZ_CABWIC010000007.1"/>
</dbReference>
<dbReference type="GeneID" id="83883177"/>
<dbReference type="EC" id="2.3.1.18" evidence="1"/>
<reference evidence="1 2" key="1">
    <citation type="submission" date="2019-10" db="EMBL/GenBank/DDBJ databases">
        <authorList>
            <person name="Wolf R A."/>
        </authorList>
    </citation>
    <scope>NUCLEOTIDE SEQUENCE [LARGE SCALE GENOMIC DNA]</scope>
    <source>
        <strain evidence="1">Collinsella_intestinalis_DSM_13632</strain>
    </source>
</reference>
<keyword evidence="1" id="KW-0808">Transferase</keyword>
<dbReference type="SUPFAM" id="SSF51161">
    <property type="entry name" value="Trimeric LpxA-like enzymes"/>
    <property type="match status" value="1"/>
</dbReference>
<dbReference type="InterPro" id="IPR011004">
    <property type="entry name" value="Trimer_LpxA-like_sf"/>
</dbReference>
<dbReference type="InterPro" id="IPR050179">
    <property type="entry name" value="Trans_hexapeptide_repeat"/>
</dbReference>
<dbReference type="Pfam" id="PF00132">
    <property type="entry name" value="Hexapep"/>
    <property type="match status" value="1"/>
</dbReference>
<dbReference type="Proteomes" id="UP000405524">
    <property type="component" value="Unassembled WGS sequence"/>
</dbReference>
<dbReference type="PANTHER" id="PTHR43300:SF11">
    <property type="entry name" value="ACETYLTRANSFERASE RV3034C-RELATED"/>
    <property type="match status" value="1"/>
</dbReference>
<organism evidence="1 2">
    <name type="scientific">Collinsella intestinalis</name>
    <dbReference type="NCBI Taxonomy" id="147207"/>
    <lineage>
        <taxon>Bacteria</taxon>
        <taxon>Bacillati</taxon>
        <taxon>Actinomycetota</taxon>
        <taxon>Coriobacteriia</taxon>
        <taxon>Coriobacteriales</taxon>
        <taxon>Coriobacteriaceae</taxon>
        <taxon>Collinsella</taxon>
    </lineage>
</organism>
<gene>
    <name evidence="1" type="primary">lacA_2</name>
    <name evidence="1" type="ORF">JKKLCJKK_00520</name>
</gene>
<dbReference type="EMBL" id="CABWIC010000007">
    <property type="protein sequence ID" value="VWL92261.1"/>
    <property type="molecule type" value="Genomic_DNA"/>
</dbReference>
<dbReference type="PANTHER" id="PTHR43300">
    <property type="entry name" value="ACETYLTRANSFERASE"/>
    <property type="match status" value="1"/>
</dbReference>